<keyword evidence="4" id="KW-1185">Reference proteome</keyword>
<name>A0ABY1N6T0_9RHOB</name>
<proteinExistence type="predicted"/>
<accession>A0ABY1N6T0</accession>
<evidence type="ECO:0000259" key="2">
    <source>
        <dbReference type="Pfam" id="PF13609"/>
    </source>
</evidence>
<sequence>MKKILFASTALVATAGVAAADLTWSGSGRLGVVYTEDNTPNAQETYLDHRFRLTVNGVTETDGGVKFEGRIRWQADDSSDNGAGATGGAGAAGFAVSTGGFRVDVGHVSDVFDSGDVVSWGGNGVGYTGFLDQAANFEGFRKQGFGNGAADAQTIKGLYSISDFTVNASYTLNDRDIAGDDDSWQIGAGYNFGAHRIGAMYGDNGDAHASAGSQWAIGADGSFGDFSYTALVGDNDVTSDAGGDIMVGLSGAYAVSAAGTVTGFVSTGGASSNDTSYGIGYAHSLGGGVSLAAGVGSNSGGNTQADAGVTFSF</sequence>
<gene>
    <name evidence="3" type="ORF">SAMN06265373_101107</name>
</gene>
<dbReference type="EMBL" id="FXTY01000001">
    <property type="protein sequence ID" value="SMP01176.1"/>
    <property type="molecule type" value="Genomic_DNA"/>
</dbReference>
<keyword evidence="1" id="KW-0732">Signal</keyword>
<feature type="chain" id="PRO_5045542139" evidence="1">
    <location>
        <begin position="20"/>
        <end position="313"/>
    </location>
</feature>
<dbReference type="InterPro" id="IPR033900">
    <property type="entry name" value="Gram_neg_porin_domain"/>
</dbReference>
<dbReference type="SUPFAM" id="SSF56935">
    <property type="entry name" value="Porins"/>
    <property type="match status" value="1"/>
</dbReference>
<evidence type="ECO:0000313" key="4">
    <source>
        <dbReference type="Proteomes" id="UP001157961"/>
    </source>
</evidence>
<feature type="domain" description="Porin" evidence="2">
    <location>
        <begin position="7"/>
        <end position="300"/>
    </location>
</feature>
<dbReference type="Pfam" id="PF13609">
    <property type="entry name" value="Porin_4"/>
    <property type="match status" value="1"/>
</dbReference>
<evidence type="ECO:0000313" key="3">
    <source>
        <dbReference type="EMBL" id="SMP01176.1"/>
    </source>
</evidence>
<dbReference type="RefSeq" id="WP_283423992.1">
    <property type="nucleotide sequence ID" value="NZ_FXTY01000001.1"/>
</dbReference>
<feature type="signal peptide" evidence="1">
    <location>
        <begin position="1"/>
        <end position="19"/>
    </location>
</feature>
<dbReference type="InterPro" id="IPR023614">
    <property type="entry name" value="Porin_dom_sf"/>
</dbReference>
<organism evidence="3 4">
    <name type="scientific">Shimia sagamensis</name>
    <dbReference type="NCBI Taxonomy" id="1566352"/>
    <lineage>
        <taxon>Bacteria</taxon>
        <taxon>Pseudomonadati</taxon>
        <taxon>Pseudomonadota</taxon>
        <taxon>Alphaproteobacteria</taxon>
        <taxon>Rhodobacterales</taxon>
        <taxon>Roseobacteraceae</taxon>
    </lineage>
</organism>
<dbReference type="Proteomes" id="UP001157961">
    <property type="component" value="Unassembled WGS sequence"/>
</dbReference>
<protein>
    <submittedName>
        <fullName evidence="3">Outer membrane protein OmpU</fullName>
    </submittedName>
</protein>
<comment type="caution">
    <text evidence="3">The sequence shown here is derived from an EMBL/GenBank/DDBJ whole genome shotgun (WGS) entry which is preliminary data.</text>
</comment>
<evidence type="ECO:0000256" key="1">
    <source>
        <dbReference type="SAM" id="SignalP"/>
    </source>
</evidence>
<reference evidence="3 4" key="1">
    <citation type="submission" date="2017-05" db="EMBL/GenBank/DDBJ databases">
        <authorList>
            <person name="Varghese N."/>
            <person name="Submissions S."/>
        </authorList>
    </citation>
    <scope>NUCLEOTIDE SEQUENCE [LARGE SCALE GENOMIC DNA]</scope>
    <source>
        <strain evidence="3 4">DSM 29734</strain>
    </source>
</reference>
<dbReference type="Gene3D" id="2.40.160.10">
    <property type="entry name" value="Porin"/>
    <property type="match status" value="1"/>
</dbReference>